<reference evidence="1" key="1">
    <citation type="journal article" date="2021" name="Proc. Natl. Acad. Sci. U.S.A.">
        <title>A Catalog of Tens of Thousands of Viruses from Human Metagenomes Reveals Hidden Associations with Chronic Diseases.</title>
        <authorList>
            <person name="Tisza M.J."/>
            <person name="Buck C.B."/>
        </authorList>
    </citation>
    <scope>NUCLEOTIDE SEQUENCE</scope>
    <source>
        <strain evidence="1">Ctw4b6</strain>
    </source>
</reference>
<organism evidence="1">
    <name type="scientific">Myoviridae sp. ctw4b6</name>
    <dbReference type="NCBI Taxonomy" id="2825206"/>
    <lineage>
        <taxon>Viruses</taxon>
        <taxon>Duplodnaviria</taxon>
        <taxon>Heunggongvirae</taxon>
        <taxon>Uroviricota</taxon>
        <taxon>Caudoviricetes</taxon>
    </lineage>
</organism>
<protein>
    <submittedName>
        <fullName evidence="1">Uncharacterized protein</fullName>
    </submittedName>
</protein>
<sequence>MSNFTALLDDLEKNISTMLDMIPDAGHAFDEGNYRPSKAALQHDSKCIILALEAAYNKASEGVAAHG</sequence>
<accession>A0A8S5QCW2</accession>
<dbReference type="EMBL" id="BK015628">
    <property type="protein sequence ID" value="DAE16641.1"/>
    <property type="molecule type" value="Genomic_DNA"/>
</dbReference>
<proteinExistence type="predicted"/>
<name>A0A8S5QCW2_9CAUD</name>
<evidence type="ECO:0000313" key="1">
    <source>
        <dbReference type="EMBL" id="DAE16641.1"/>
    </source>
</evidence>